<dbReference type="EMBL" id="JBBPBN010000022">
    <property type="protein sequence ID" value="KAK9013787.1"/>
    <property type="molecule type" value="Genomic_DNA"/>
</dbReference>
<dbReference type="PANTHER" id="PTHR12203">
    <property type="entry name" value="KDEL LYS-ASP-GLU-LEU CONTAINING - RELATED"/>
    <property type="match status" value="1"/>
</dbReference>
<evidence type="ECO:0000259" key="2">
    <source>
        <dbReference type="SMART" id="SM00672"/>
    </source>
</evidence>
<dbReference type="Pfam" id="PF05686">
    <property type="entry name" value="Glyco_transf_90"/>
    <property type="match status" value="2"/>
</dbReference>
<dbReference type="InterPro" id="IPR006598">
    <property type="entry name" value="CAP10"/>
</dbReference>
<reference evidence="3 4" key="1">
    <citation type="journal article" date="2024" name="G3 (Bethesda)">
        <title>Genome assembly of Hibiscus sabdariffa L. provides insights into metabolisms of medicinal natural products.</title>
        <authorList>
            <person name="Kim T."/>
        </authorList>
    </citation>
    <scope>NUCLEOTIDE SEQUENCE [LARGE SCALE GENOMIC DNA]</scope>
    <source>
        <strain evidence="3">TK-2024</strain>
        <tissue evidence="3">Old leaves</tissue>
    </source>
</reference>
<sequence>MGEHAKVFHKLGVGRLRGLASITALIFLFSFLLITAFLNWMQIPIIQGSPLIHISRNTKKHHERVEVPLNCTHAALQGRKCPQNYPNVFEPVESSTGTCPDYFQWIHHDLQQWKTTGITQDMIERGKSSAHFRLVIVGGNVYVEKYSSPFQSRDLFTKWGILQLLRLYTGKVPDLDLLFFSGDRAKIMKRDYQGPNATLAPPVFRYCGSEEALDIVFPDWTFWGWAEVNIMPWEDTLRAIKKGTERLKWEKRQPYAFWKGNPYVAEDRLDLMKCNLSDKFDWNVRLFHQNWSRATQEGFKGSNLEDQCHYSMMLMIKPEYYDFFSRSLVPLQHYWPIRRKDKCRGLKFAVEWGNKHSRRAQAIGKAGSKFIQELLTMQNVYDYMYHLLNEYSKLLKFKPTKPPKARRICVESLGCPKKGIWREFMEQSIVKSPSNKLPCELPPPYEPQAIRAFLDNKEKMAKRVEKWETGYWNKQNGTRQ</sequence>
<evidence type="ECO:0000313" key="3">
    <source>
        <dbReference type="EMBL" id="KAK9013787.1"/>
    </source>
</evidence>
<keyword evidence="4" id="KW-1185">Reference proteome</keyword>
<name>A0ABR2RLQ3_9ROSI</name>
<keyword evidence="1" id="KW-0812">Transmembrane</keyword>
<evidence type="ECO:0000313" key="4">
    <source>
        <dbReference type="Proteomes" id="UP001396334"/>
    </source>
</evidence>
<feature type="domain" description="Glycosyl transferase CAP10" evidence="2">
    <location>
        <begin position="171"/>
        <end position="398"/>
    </location>
</feature>
<protein>
    <recommendedName>
        <fullName evidence="2">Glycosyl transferase CAP10 domain-containing protein</fullName>
    </recommendedName>
</protein>
<accession>A0ABR2RLQ3</accession>
<dbReference type="PANTHER" id="PTHR12203:SF85">
    <property type="entry name" value="GLYCOSYLTRANSFERASE FAMILY 90 PROTEIN"/>
    <property type="match status" value="1"/>
</dbReference>
<keyword evidence="1" id="KW-1133">Transmembrane helix</keyword>
<dbReference type="InterPro" id="IPR051091">
    <property type="entry name" value="O-Glucosyltr/Glycosyltrsf_90"/>
</dbReference>
<evidence type="ECO:0000256" key="1">
    <source>
        <dbReference type="SAM" id="Phobius"/>
    </source>
</evidence>
<comment type="caution">
    <text evidence="3">The sequence shown here is derived from an EMBL/GenBank/DDBJ whole genome shotgun (WGS) entry which is preliminary data.</text>
</comment>
<dbReference type="SMART" id="SM00672">
    <property type="entry name" value="CAP10"/>
    <property type="match status" value="1"/>
</dbReference>
<organism evidence="3 4">
    <name type="scientific">Hibiscus sabdariffa</name>
    <name type="common">roselle</name>
    <dbReference type="NCBI Taxonomy" id="183260"/>
    <lineage>
        <taxon>Eukaryota</taxon>
        <taxon>Viridiplantae</taxon>
        <taxon>Streptophyta</taxon>
        <taxon>Embryophyta</taxon>
        <taxon>Tracheophyta</taxon>
        <taxon>Spermatophyta</taxon>
        <taxon>Magnoliopsida</taxon>
        <taxon>eudicotyledons</taxon>
        <taxon>Gunneridae</taxon>
        <taxon>Pentapetalae</taxon>
        <taxon>rosids</taxon>
        <taxon>malvids</taxon>
        <taxon>Malvales</taxon>
        <taxon>Malvaceae</taxon>
        <taxon>Malvoideae</taxon>
        <taxon>Hibiscus</taxon>
    </lineage>
</organism>
<proteinExistence type="predicted"/>
<dbReference type="Proteomes" id="UP001396334">
    <property type="component" value="Unassembled WGS sequence"/>
</dbReference>
<gene>
    <name evidence="3" type="ORF">V6N11_041783</name>
</gene>
<keyword evidence="1" id="KW-0472">Membrane</keyword>
<feature type="transmembrane region" description="Helical" evidence="1">
    <location>
        <begin position="20"/>
        <end position="41"/>
    </location>
</feature>